<keyword evidence="2" id="KW-1185">Reference proteome</keyword>
<protein>
    <submittedName>
        <fullName evidence="1">Uncharacterized protein</fullName>
    </submittedName>
</protein>
<name>A0A653BVI9_CALMS</name>
<accession>A0A653BVI9</accession>
<evidence type="ECO:0000313" key="1">
    <source>
        <dbReference type="EMBL" id="VEN39642.1"/>
    </source>
</evidence>
<sequence>MWRPSSLFSYFPRAELSPPRHYAPEQAPAMNFETYCSNERLEPPPCPPQP</sequence>
<dbReference type="EMBL" id="CAACVG010005850">
    <property type="protein sequence ID" value="VEN39642.1"/>
    <property type="molecule type" value="Genomic_DNA"/>
</dbReference>
<dbReference type="OrthoDB" id="6765470at2759"/>
<gene>
    <name evidence="1" type="ORF">CALMAC_LOCUS4102</name>
</gene>
<dbReference type="Proteomes" id="UP000410492">
    <property type="component" value="Unassembled WGS sequence"/>
</dbReference>
<proteinExistence type="predicted"/>
<evidence type="ECO:0000313" key="2">
    <source>
        <dbReference type="Proteomes" id="UP000410492"/>
    </source>
</evidence>
<feature type="non-terminal residue" evidence="1">
    <location>
        <position position="50"/>
    </location>
</feature>
<dbReference type="AlphaFoldDB" id="A0A653BVI9"/>
<reference evidence="1 2" key="1">
    <citation type="submission" date="2019-01" db="EMBL/GenBank/DDBJ databases">
        <authorList>
            <person name="Sayadi A."/>
        </authorList>
    </citation>
    <scope>NUCLEOTIDE SEQUENCE [LARGE SCALE GENOMIC DNA]</scope>
</reference>
<organism evidence="1 2">
    <name type="scientific">Callosobruchus maculatus</name>
    <name type="common">Southern cowpea weevil</name>
    <name type="synonym">Pulse bruchid</name>
    <dbReference type="NCBI Taxonomy" id="64391"/>
    <lineage>
        <taxon>Eukaryota</taxon>
        <taxon>Metazoa</taxon>
        <taxon>Ecdysozoa</taxon>
        <taxon>Arthropoda</taxon>
        <taxon>Hexapoda</taxon>
        <taxon>Insecta</taxon>
        <taxon>Pterygota</taxon>
        <taxon>Neoptera</taxon>
        <taxon>Endopterygota</taxon>
        <taxon>Coleoptera</taxon>
        <taxon>Polyphaga</taxon>
        <taxon>Cucujiformia</taxon>
        <taxon>Chrysomeloidea</taxon>
        <taxon>Chrysomelidae</taxon>
        <taxon>Bruchinae</taxon>
        <taxon>Bruchini</taxon>
        <taxon>Callosobruchus</taxon>
    </lineage>
</organism>